<name>A0A366H3T7_9BURK</name>
<evidence type="ECO:0000313" key="2">
    <source>
        <dbReference type="EMBL" id="RBP35978.1"/>
    </source>
</evidence>
<sequence length="241" mass="26886">MARLPRLYAPDIPQLAQVNFAHPLALPSDPTPAAKLDNLALWLREIVHEQHATVHGWVLLNDRLTLLATPAATNSLARLIQAFGRRYASRLQHGRVFASRYRSALIQPGQWILPTLVWLDQLPVQLGYVDKAEAWPWSSASYHTGTAHDPHSLVTDHPDYWSDGNTPFERQAKFRQRLGQGLAPAEAIQIERALFGQWALGKPAFLAELHAQASRRLTPATRGRPKKAQAVEPQDKTATSS</sequence>
<evidence type="ECO:0000256" key="1">
    <source>
        <dbReference type="SAM" id="MobiDB-lite"/>
    </source>
</evidence>
<comment type="caution">
    <text evidence="2">The sequence shown here is derived from an EMBL/GenBank/DDBJ whole genome shotgun (WGS) entry which is preliminary data.</text>
</comment>
<accession>A0A366H3T7</accession>
<gene>
    <name evidence="2" type="ORF">DFR37_11433</name>
</gene>
<organism evidence="2 3">
    <name type="scientific">Eoetvoesiella caeni</name>
    <dbReference type="NCBI Taxonomy" id="645616"/>
    <lineage>
        <taxon>Bacteria</taxon>
        <taxon>Pseudomonadati</taxon>
        <taxon>Pseudomonadota</taxon>
        <taxon>Betaproteobacteria</taxon>
        <taxon>Burkholderiales</taxon>
        <taxon>Alcaligenaceae</taxon>
        <taxon>Eoetvoesiella</taxon>
    </lineage>
</organism>
<keyword evidence="3" id="KW-1185">Reference proteome</keyword>
<dbReference type="GO" id="GO:0006313">
    <property type="term" value="P:DNA transposition"/>
    <property type="evidence" value="ECO:0007669"/>
    <property type="project" value="InterPro"/>
</dbReference>
<dbReference type="GO" id="GO:0004803">
    <property type="term" value="F:transposase activity"/>
    <property type="evidence" value="ECO:0007669"/>
    <property type="project" value="InterPro"/>
</dbReference>
<dbReference type="OrthoDB" id="9814067at2"/>
<reference evidence="2 3" key="1">
    <citation type="submission" date="2018-06" db="EMBL/GenBank/DDBJ databases">
        <title>Genomic Encyclopedia of Type Strains, Phase IV (KMG-IV): sequencing the most valuable type-strain genomes for metagenomic binning, comparative biology and taxonomic classification.</title>
        <authorList>
            <person name="Goeker M."/>
        </authorList>
    </citation>
    <scope>NUCLEOTIDE SEQUENCE [LARGE SCALE GENOMIC DNA]</scope>
    <source>
        <strain evidence="2 3">DSM 25520</strain>
    </source>
</reference>
<protein>
    <submittedName>
        <fullName evidence="2">Putative transposase</fullName>
    </submittedName>
</protein>
<dbReference type="AlphaFoldDB" id="A0A366H3T7"/>
<evidence type="ECO:0000313" key="3">
    <source>
        <dbReference type="Proteomes" id="UP000253628"/>
    </source>
</evidence>
<dbReference type="GO" id="GO:0003677">
    <property type="term" value="F:DNA binding"/>
    <property type="evidence" value="ECO:0007669"/>
    <property type="project" value="InterPro"/>
</dbReference>
<dbReference type="Gene3D" id="3.30.70.1290">
    <property type="entry name" value="Transposase IS200-like"/>
    <property type="match status" value="1"/>
</dbReference>
<dbReference type="RefSeq" id="WP_113934770.1">
    <property type="nucleotide sequence ID" value="NZ_JACCEU010000002.1"/>
</dbReference>
<dbReference type="Proteomes" id="UP000253628">
    <property type="component" value="Unassembled WGS sequence"/>
</dbReference>
<dbReference type="SUPFAM" id="SSF143422">
    <property type="entry name" value="Transposase IS200-like"/>
    <property type="match status" value="1"/>
</dbReference>
<dbReference type="EMBL" id="QNRQ01000014">
    <property type="protein sequence ID" value="RBP35978.1"/>
    <property type="molecule type" value="Genomic_DNA"/>
</dbReference>
<feature type="region of interest" description="Disordered" evidence="1">
    <location>
        <begin position="216"/>
        <end position="241"/>
    </location>
</feature>
<dbReference type="InterPro" id="IPR036515">
    <property type="entry name" value="Transposase_17_sf"/>
</dbReference>
<proteinExistence type="predicted"/>